<sequence>MSSQQQSDSNSSTVQWIDSDDNLDRSPASASPFARPNENSGTKVRGREYDASTTDGRKLSTRDSAKRGDESGRKLGSQISKSDCDTEQWERLRKRDEEILTFDSDRYDAEGDDYLDLHRGAGVETNGNDRIRSMTLMAVVSNVAEELNADGATENEARTLVASLDESETNGRKFEATATAALVLARDEFVATRIHSISAESAEVQQIQSTLERATSPAERFRVLNNLHHVTDDERIQRALQRRLDAENVADEHGFVLKTAVENVEWSK</sequence>
<organism evidence="2 3">
    <name type="scientific">Natrinema pallidum DSM 3751</name>
    <dbReference type="NCBI Taxonomy" id="1227495"/>
    <lineage>
        <taxon>Archaea</taxon>
        <taxon>Methanobacteriati</taxon>
        <taxon>Methanobacteriota</taxon>
        <taxon>Stenosarchaea group</taxon>
        <taxon>Halobacteria</taxon>
        <taxon>Halobacteriales</taxon>
        <taxon>Natrialbaceae</taxon>
        <taxon>Natrinema</taxon>
    </lineage>
</organism>
<protein>
    <submittedName>
        <fullName evidence="2">Uncharacterized protein</fullName>
    </submittedName>
</protein>
<reference evidence="2 3" key="1">
    <citation type="journal article" date="2014" name="PLoS Genet.">
        <title>Phylogenetically driven sequencing of extremely halophilic archaea reveals strategies for static and dynamic osmo-response.</title>
        <authorList>
            <person name="Becker E.A."/>
            <person name="Seitzer P.M."/>
            <person name="Tritt A."/>
            <person name="Larsen D."/>
            <person name="Krusor M."/>
            <person name="Yao A.I."/>
            <person name="Wu D."/>
            <person name="Madern D."/>
            <person name="Eisen J.A."/>
            <person name="Darling A.E."/>
            <person name="Facciotti M.T."/>
        </authorList>
    </citation>
    <scope>NUCLEOTIDE SEQUENCE [LARGE SCALE GENOMIC DNA]</scope>
    <source>
        <strain evidence="2 3">DSM 3751</strain>
    </source>
</reference>
<dbReference type="RefSeq" id="WP_006184576.1">
    <property type="nucleotide sequence ID" value="NZ_AOII01000035.1"/>
</dbReference>
<comment type="caution">
    <text evidence="2">The sequence shown here is derived from an EMBL/GenBank/DDBJ whole genome shotgun (WGS) entry which is preliminary data.</text>
</comment>
<evidence type="ECO:0000313" key="2">
    <source>
        <dbReference type="EMBL" id="ELY80199.1"/>
    </source>
</evidence>
<evidence type="ECO:0000256" key="1">
    <source>
        <dbReference type="SAM" id="MobiDB-lite"/>
    </source>
</evidence>
<gene>
    <name evidence="2" type="ORF">C487_05029</name>
</gene>
<dbReference type="EMBL" id="AOII01000035">
    <property type="protein sequence ID" value="ELY80199.1"/>
    <property type="molecule type" value="Genomic_DNA"/>
</dbReference>
<feature type="compositionally biased region" description="Basic and acidic residues" evidence="1">
    <location>
        <begin position="45"/>
        <end position="73"/>
    </location>
</feature>
<feature type="region of interest" description="Disordered" evidence="1">
    <location>
        <begin position="1"/>
        <end position="84"/>
    </location>
</feature>
<evidence type="ECO:0000313" key="3">
    <source>
        <dbReference type="Proteomes" id="UP000011618"/>
    </source>
</evidence>
<dbReference type="OrthoDB" id="375267at2157"/>
<accession>L9Z1D9</accession>
<name>L9Z1D9_9EURY</name>
<dbReference type="Proteomes" id="UP000011618">
    <property type="component" value="Unassembled WGS sequence"/>
</dbReference>
<proteinExistence type="predicted"/>
<dbReference type="AlphaFoldDB" id="L9Z1D9"/>
<feature type="compositionally biased region" description="Low complexity" evidence="1">
    <location>
        <begin position="1"/>
        <end position="12"/>
    </location>
</feature>
<dbReference type="PATRIC" id="fig|1227495.3.peg.1002"/>